<keyword evidence="1" id="KW-0175">Coiled coil</keyword>
<dbReference type="AlphaFoldDB" id="A0A917JHM3"/>
<dbReference type="EMBL" id="BMDT01000007">
    <property type="protein sequence ID" value="GGI65985.1"/>
    <property type="molecule type" value="Genomic_DNA"/>
</dbReference>
<reference evidence="2" key="1">
    <citation type="journal article" date="2014" name="Int. J. Syst. Evol. Microbiol.">
        <title>Complete genome sequence of Corynebacterium casei LMG S-19264T (=DSM 44701T), isolated from a smear-ripened cheese.</title>
        <authorList>
            <consortium name="US DOE Joint Genome Institute (JGI-PGF)"/>
            <person name="Walter F."/>
            <person name="Albersmeier A."/>
            <person name="Kalinowski J."/>
            <person name="Ruckert C."/>
        </authorList>
    </citation>
    <scope>NUCLEOTIDE SEQUENCE</scope>
    <source>
        <strain evidence="2">CCM 8433</strain>
    </source>
</reference>
<sequence>MKNKIAGVSLNFSHMNFKNIDLISFDSYNSLLDYDIVIIDLTGISSEYDYDKDYNGRERLYSGKKRLSNDDSFKFLSDFKRRKEEIKYLLALGKTLYIMLPVESSFYIYSGKNEYSGTGKNRQKTHLVNEVNVLDILPIKLNVTTGFGSKWAHSTDSPYRILFEVKGMEYYYNAYFSSEDKGIPVAYIANTEKNISKVFPINDGRLVVFPSIFDEEYYSSEKEYRKVINNFLHTIDDLEEEIKVSLDDYSLPEWADKYNILTEKNEKEKIEELNKEIEKLKIEKEKAEDKLSSIQKYKLAFTTSGKELETIIYEIFSELGFKSMPIEHNRADGIFEYNDLKIVTEIKGVNGSSAEKHGAQLEKWVSEFVEKEGIIPKAILIVNGFRKKDLSSRNEAVFPNQMIEYSTKREHCLISTVQLLGIFIDVKNNPSKKEEIITTFLNTVGVYSEYMNFKKFL</sequence>
<keyword evidence="3" id="KW-1185">Reference proteome</keyword>
<dbReference type="InterPro" id="IPR027417">
    <property type="entry name" value="P-loop_NTPase"/>
</dbReference>
<evidence type="ECO:0000256" key="1">
    <source>
        <dbReference type="SAM" id="Coils"/>
    </source>
</evidence>
<gene>
    <name evidence="2" type="ORF">GCM10011482_16390</name>
</gene>
<dbReference type="Gene3D" id="3.40.50.300">
    <property type="entry name" value="P-loop containing nucleotide triphosphate hydrolases"/>
    <property type="match status" value="1"/>
</dbReference>
<evidence type="ECO:0000313" key="2">
    <source>
        <dbReference type="EMBL" id="GGI65985.1"/>
    </source>
</evidence>
<protein>
    <submittedName>
        <fullName evidence="2">Uncharacterized protein</fullName>
    </submittedName>
</protein>
<comment type="caution">
    <text evidence="2">The sequence shown here is derived from an EMBL/GenBank/DDBJ whole genome shotgun (WGS) entry which is preliminary data.</text>
</comment>
<proteinExistence type="predicted"/>
<dbReference type="Proteomes" id="UP000622610">
    <property type="component" value="Unassembled WGS sequence"/>
</dbReference>
<accession>A0A917JHM3</accession>
<dbReference type="RefSeq" id="WP_188367821.1">
    <property type="nucleotide sequence ID" value="NZ_BMDT01000007.1"/>
</dbReference>
<feature type="coiled-coil region" evidence="1">
    <location>
        <begin position="221"/>
        <end position="297"/>
    </location>
</feature>
<organism evidence="2 3">
    <name type="scientific">Enterococcus alcedinis</name>
    <dbReference type="NCBI Taxonomy" id="1274384"/>
    <lineage>
        <taxon>Bacteria</taxon>
        <taxon>Bacillati</taxon>
        <taxon>Bacillota</taxon>
        <taxon>Bacilli</taxon>
        <taxon>Lactobacillales</taxon>
        <taxon>Enterococcaceae</taxon>
        <taxon>Enterococcus</taxon>
    </lineage>
</organism>
<reference evidence="2" key="2">
    <citation type="submission" date="2020-09" db="EMBL/GenBank/DDBJ databases">
        <authorList>
            <person name="Sun Q."/>
            <person name="Sedlacek I."/>
        </authorList>
    </citation>
    <scope>NUCLEOTIDE SEQUENCE</scope>
    <source>
        <strain evidence="2">CCM 8433</strain>
    </source>
</reference>
<evidence type="ECO:0000313" key="3">
    <source>
        <dbReference type="Proteomes" id="UP000622610"/>
    </source>
</evidence>
<name>A0A917JHM3_9ENTE</name>